<keyword evidence="2" id="KW-1185">Reference proteome</keyword>
<proteinExistence type="predicted"/>
<dbReference type="EMBL" id="QENY01000011">
    <property type="protein sequence ID" value="PVX53575.1"/>
    <property type="molecule type" value="Genomic_DNA"/>
</dbReference>
<name>A0A2U0U7E5_9BACT</name>
<protein>
    <submittedName>
        <fullName evidence="1">Uncharacterized protein</fullName>
    </submittedName>
</protein>
<reference evidence="1 2" key="1">
    <citation type="submission" date="2018-05" db="EMBL/GenBank/DDBJ databases">
        <title>Genomic Encyclopedia of Type Strains, Phase IV (KMG-IV): sequencing the most valuable type-strain genomes for metagenomic binning, comparative biology and taxonomic classification.</title>
        <authorList>
            <person name="Goeker M."/>
        </authorList>
    </citation>
    <scope>NUCLEOTIDE SEQUENCE [LARGE SCALE GENOMIC DNA]</scope>
    <source>
        <strain evidence="1 2">DSM 100333</strain>
    </source>
</reference>
<comment type="caution">
    <text evidence="1">The sequence shown here is derived from an EMBL/GenBank/DDBJ whole genome shotgun (WGS) entry which is preliminary data.</text>
</comment>
<evidence type="ECO:0000313" key="1">
    <source>
        <dbReference type="EMBL" id="PVX53575.1"/>
    </source>
</evidence>
<evidence type="ECO:0000313" key="2">
    <source>
        <dbReference type="Proteomes" id="UP000245870"/>
    </source>
</evidence>
<accession>A0A2U0U7E5</accession>
<dbReference type="Proteomes" id="UP000245870">
    <property type="component" value="Unassembled WGS sequence"/>
</dbReference>
<gene>
    <name evidence="1" type="ORF">C7379_11190</name>
</gene>
<organism evidence="1 2">
    <name type="scientific">Hallella colorans</name>
    <dbReference type="NCBI Taxonomy" id="1703337"/>
    <lineage>
        <taxon>Bacteria</taxon>
        <taxon>Pseudomonadati</taxon>
        <taxon>Bacteroidota</taxon>
        <taxon>Bacteroidia</taxon>
        <taxon>Bacteroidales</taxon>
        <taxon>Prevotellaceae</taxon>
        <taxon>Hallella</taxon>
    </lineage>
</organism>
<dbReference type="AlphaFoldDB" id="A0A2U0U7E5"/>
<sequence length="48" mass="5872">MYIYSPIHMVVFTFRQALQEKAPEKRYDRVLQTLPPLLNRKDYFPFPI</sequence>